<dbReference type="OrthoDB" id="6626266at2759"/>
<protein>
    <submittedName>
        <fullName evidence="1">Uncharacterized protein</fullName>
    </submittedName>
</protein>
<evidence type="ECO:0000313" key="2">
    <source>
        <dbReference type="Proteomes" id="UP000478052"/>
    </source>
</evidence>
<accession>A0A6G0Z8Z9</accession>
<proteinExistence type="predicted"/>
<dbReference type="EMBL" id="VUJU01001022">
    <property type="protein sequence ID" value="KAF0767209.1"/>
    <property type="molecule type" value="Genomic_DNA"/>
</dbReference>
<evidence type="ECO:0000313" key="1">
    <source>
        <dbReference type="EMBL" id="KAF0767209.1"/>
    </source>
</evidence>
<dbReference type="Proteomes" id="UP000478052">
    <property type="component" value="Unassembled WGS sequence"/>
</dbReference>
<keyword evidence="2" id="KW-1185">Reference proteome</keyword>
<gene>
    <name evidence="1" type="ORF">FWK35_00011442</name>
</gene>
<comment type="caution">
    <text evidence="1">The sequence shown here is derived from an EMBL/GenBank/DDBJ whole genome shotgun (WGS) entry which is preliminary data.</text>
</comment>
<name>A0A6G0Z8Z9_APHCR</name>
<organism evidence="1 2">
    <name type="scientific">Aphis craccivora</name>
    <name type="common">Cowpea aphid</name>
    <dbReference type="NCBI Taxonomy" id="307492"/>
    <lineage>
        <taxon>Eukaryota</taxon>
        <taxon>Metazoa</taxon>
        <taxon>Ecdysozoa</taxon>
        <taxon>Arthropoda</taxon>
        <taxon>Hexapoda</taxon>
        <taxon>Insecta</taxon>
        <taxon>Pterygota</taxon>
        <taxon>Neoptera</taxon>
        <taxon>Paraneoptera</taxon>
        <taxon>Hemiptera</taxon>
        <taxon>Sternorrhyncha</taxon>
        <taxon>Aphidomorpha</taxon>
        <taxon>Aphidoidea</taxon>
        <taxon>Aphididae</taxon>
        <taxon>Aphidini</taxon>
        <taxon>Aphis</taxon>
        <taxon>Aphis</taxon>
    </lineage>
</organism>
<sequence>MDEYEALGHMTAAKNPGHASGKSLKDTLCVGSKLQRDIVDVLLGFRLYHFAFSTDICKVYRQIKVNADYRSYKHVL</sequence>
<reference evidence="1 2" key="1">
    <citation type="submission" date="2019-08" db="EMBL/GenBank/DDBJ databases">
        <title>Whole genome of Aphis craccivora.</title>
        <authorList>
            <person name="Voronova N.V."/>
            <person name="Shulinski R.S."/>
            <person name="Bandarenka Y.V."/>
            <person name="Zhorov D.G."/>
            <person name="Warner D."/>
        </authorList>
    </citation>
    <scope>NUCLEOTIDE SEQUENCE [LARGE SCALE GENOMIC DNA]</scope>
    <source>
        <strain evidence="1">180601</strain>
        <tissue evidence="1">Whole Body</tissue>
    </source>
</reference>
<dbReference type="AlphaFoldDB" id="A0A6G0Z8Z9"/>